<dbReference type="OrthoDB" id="10256309at2759"/>
<reference evidence="2" key="1">
    <citation type="submission" date="2020-06" db="EMBL/GenBank/DDBJ databases">
        <title>Draft genome of Bugula neritina, a colonial animal packing powerful symbionts and potential medicines.</title>
        <authorList>
            <person name="Rayko M."/>
        </authorList>
    </citation>
    <scope>NUCLEOTIDE SEQUENCE [LARGE SCALE GENOMIC DNA]</scope>
    <source>
        <strain evidence="2">Kwan_BN1</strain>
    </source>
</reference>
<name>A0A7J7JAG2_BUGNE</name>
<sequence length="183" mass="20604">MNAAGVEYMGVAKTVKTLLKSFNQLKTIWPLSAMNTLNTESATKRQAEETINSETSLKKLKSDLQTVGDDDVKVKRVKRKKVALLAVYSGKGYHGVQIQTKQEYKTIEKELVNALHQSDLITKEHVDDMSKNGQRCFSRWSSFFLPDKYYHINIDSHAPCLTTLVYTSAHGYSFTSTSVLAMC</sequence>
<dbReference type="Proteomes" id="UP000593567">
    <property type="component" value="Unassembled WGS sequence"/>
</dbReference>
<dbReference type="Gene3D" id="3.30.70.580">
    <property type="entry name" value="Pseudouridine synthase I, catalytic domain, N-terminal subdomain"/>
    <property type="match status" value="1"/>
</dbReference>
<dbReference type="EMBL" id="VXIV02002817">
    <property type="protein sequence ID" value="KAF6022674.1"/>
    <property type="molecule type" value="Genomic_DNA"/>
</dbReference>
<accession>A0A7J7JAG2</accession>
<keyword evidence="1" id="KW-0413">Isomerase</keyword>
<dbReference type="GO" id="GO:0009982">
    <property type="term" value="F:pseudouridine synthase activity"/>
    <property type="evidence" value="ECO:0007669"/>
    <property type="project" value="InterPro"/>
</dbReference>
<protein>
    <submittedName>
        <fullName evidence="2">PUS1</fullName>
    </submittedName>
</protein>
<evidence type="ECO:0000313" key="3">
    <source>
        <dbReference type="Proteomes" id="UP000593567"/>
    </source>
</evidence>
<organism evidence="2 3">
    <name type="scientific">Bugula neritina</name>
    <name type="common">Brown bryozoan</name>
    <name type="synonym">Sertularia neritina</name>
    <dbReference type="NCBI Taxonomy" id="10212"/>
    <lineage>
        <taxon>Eukaryota</taxon>
        <taxon>Metazoa</taxon>
        <taxon>Spiralia</taxon>
        <taxon>Lophotrochozoa</taxon>
        <taxon>Bryozoa</taxon>
        <taxon>Gymnolaemata</taxon>
        <taxon>Cheilostomatida</taxon>
        <taxon>Flustrina</taxon>
        <taxon>Buguloidea</taxon>
        <taxon>Bugulidae</taxon>
        <taxon>Bugula</taxon>
    </lineage>
</organism>
<evidence type="ECO:0000256" key="1">
    <source>
        <dbReference type="ARBA" id="ARBA00023235"/>
    </source>
</evidence>
<keyword evidence="3" id="KW-1185">Reference proteome</keyword>
<comment type="caution">
    <text evidence="2">The sequence shown here is derived from an EMBL/GenBank/DDBJ whole genome shotgun (WGS) entry which is preliminary data.</text>
</comment>
<gene>
    <name evidence="2" type="ORF">EB796_019025</name>
</gene>
<dbReference type="GO" id="GO:0001522">
    <property type="term" value="P:pseudouridine synthesis"/>
    <property type="evidence" value="ECO:0007669"/>
    <property type="project" value="InterPro"/>
</dbReference>
<dbReference type="InterPro" id="IPR020103">
    <property type="entry name" value="PsdUridine_synth_cat_dom_sf"/>
</dbReference>
<dbReference type="GO" id="GO:0003723">
    <property type="term" value="F:RNA binding"/>
    <property type="evidence" value="ECO:0007669"/>
    <property type="project" value="InterPro"/>
</dbReference>
<dbReference type="InterPro" id="IPR020094">
    <property type="entry name" value="TruA/RsuA/RluB/E/F_N"/>
</dbReference>
<dbReference type="SUPFAM" id="SSF55120">
    <property type="entry name" value="Pseudouridine synthase"/>
    <property type="match status" value="1"/>
</dbReference>
<dbReference type="AlphaFoldDB" id="A0A7J7JAG2"/>
<proteinExistence type="predicted"/>
<evidence type="ECO:0000313" key="2">
    <source>
        <dbReference type="EMBL" id="KAF6022674.1"/>
    </source>
</evidence>